<dbReference type="SMART" id="SM00324">
    <property type="entry name" value="RhoGAP"/>
    <property type="match status" value="1"/>
</dbReference>
<dbReference type="Gene3D" id="1.10.10.440">
    <property type="entry name" value="FF domain"/>
    <property type="match status" value="2"/>
</dbReference>
<dbReference type="Gene3D" id="3.40.50.300">
    <property type="entry name" value="P-loop containing nucleotide triphosphate hydrolases"/>
    <property type="match status" value="1"/>
</dbReference>
<dbReference type="InterPro" id="IPR001806">
    <property type="entry name" value="Small_GTPase"/>
</dbReference>
<feature type="compositionally biased region" description="Pro residues" evidence="1">
    <location>
        <begin position="1053"/>
        <end position="1063"/>
    </location>
</feature>
<dbReference type="InterPro" id="IPR039007">
    <property type="entry name" value="pG1"/>
</dbReference>
<dbReference type="CDD" id="cd22207">
    <property type="entry name" value="pseudoGTPaseD_p190RhoGAP"/>
    <property type="match status" value="1"/>
</dbReference>
<feature type="domain" description="PG2 pseudoGTPase" evidence="4">
    <location>
        <begin position="812"/>
        <end position="974"/>
    </location>
</feature>
<evidence type="ECO:0000256" key="1">
    <source>
        <dbReference type="SAM" id="MobiDB-lite"/>
    </source>
</evidence>
<protein>
    <submittedName>
        <fullName evidence="5">Rho GTPase-activating protein 190</fullName>
    </submittedName>
</protein>
<dbReference type="GO" id="GO:0007266">
    <property type="term" value="P:Rho protein signal transduction"/>
    <property type="evidence" value="ECO:0007669"/>
    <property type="project" value="TreeGrafter"/>
</dbReference>
<keyword evidence="6" id="KW-1185">Reference proteome</keyword>
<dbReference type="Pfam" id="PF00620">
    <property type="entry name" value="RhoGAP"/>
    <property type="match status" value="1"/>
</dbReference>
<evidence type="ECO:0000313" key="5">
    <source>
        <dbReference type="EMBL" id="KPI97467.1"/>
    </source>
</evidence>
<dbReference type="SUPFAM" id="SSF52540">
    <property type="entry name" value="P-loop containing nucleoside triphosphate hydrolases"/>
    <property type="match status" value="1"/>
</dbReference>
<dbReference type="PANTHER" id="PTHR46005:SF4">
    <property type="entry name" value="RHO GTPASE-ACTIVATING PROTEIN 190"/>
    <property type="match status" value="1"/>
</dbReference>
<dbReference type="GO" id="GO:0005525">
    <property type="term" value="F:GTP binding"/>
    <property type="evidence" value="ECO:0007669"/>
    <property type="project" value="InterPro"/>
</dbReference>
<dbReference type="InterPro" id="IPR000198">
    <property type="entry name" value="RhoGAP_dom"/>
</dbReference>
<dbReference type="Pfam" id="PF00071">
    <property type="entry name" value="Ras"/>
    <property type="match status" value="1"/>
</dbReference>
<name>A0A194PVW5_PAPXU</name>
<dbReference type="InterPro" id="IPR027417">
    <property type="entry name" value="P-loop_NTPase"/>
</dbReference>
<dbReference type="PROSITE" id="PS51852">
    <property type="entry name" value="PG1"/>
    <property type="match status" value="1"/>
</dbReference>
<evidence type="ECO:0000259" key="4">
    <source>
        <dbReference type="PROSITE" id="PS51853"/>
    </source>
</evidence>
<feature type="region of interest" description="Disordered" evidence="1">
    <location>
        <begin position="1109"/>
        <end position="1138"/>
    </location>
</feature>
<feature type="compositionally biased region" description="Low complexity" evidence="1">
    <location>
        <begin position="1334"/>
        <end position="1343"/>
    </location>
</feature>
<dbReference type="Gene3D" id="1.10.555.10">
    <property type="entry name" value="Rho GTPase activation protein"/>
    <property type="match status" value="1"/>
</dbReference>
<dbReference type="GO" id="GO:0050770">
    <property type="term" value="P:regulation of axonogenesis"/>
    <property type="evidence" value="ECO:0007669"/>
    <property type="project" value="TreeGrafter"/>
</dbReference>
<feature type="domain" description="Rho-GAP" evidence="2">
    <location>
        <begin position="1417"/>
        <end position="1665"/>
    </location>
</feature>
<dbReference type="STRING" id="66420.A0A194PVW5"/>
<dbReference type="InterPro" id="IPR039006">
    <property type="entry name" value="RhoGAP_pG2"/>
</dbReference>
<organism evidence="5 6">
    <name type="scientific">Papilio xuthus</name>
    <name type="common">Asian swallowtail butterfly</name>
    <dbReference type="NCBI Taxonomy" id="66420"/>
    <lineage>
        <taxon>Eukaryota</taxon>
        <taxon>Metazoa</taxon>
        <taxon>Ecdysozoa</taxon>
        <taxon>Arthropoda</taxon>
        <taxon>Hexapoda</taxon>
        <taxon>Insecta</taxon>
        <taxon>Pterygota</taxon>
        <taxon>Neoptera</taxon>
        <taxon>Endopterygota</taxon>
        <taxon>Lepidoptera</taxon>
        <taxon>Glossata</taxon>
        <taxon>Ditrysia</taxon>
        <taxon>Papilionoidea</taxon>
        <taxon>Papilionidae</taxon>
        <taxon>Papilioninae</taxon>
        <taxon>Papilio</taxon>
    </lineage>
</organism>
<feature type="region of interest" description="Disordered" evidence="1">
    <location>
        <begin position="1246"/>
        <end position="1421"/>
    </location>
</feature>
<evidence type="ECO:0000313" key="6">
    <source>
        <dbReference type="Proteomes" id="UP000053268"/>
    </source>
</evidence>
<dbReference type="SMART" id="SM00173">
    <property type="entry name" value="RAS"/>
    <property type="match status" value="1"/>
</dbReference>
<dbReference type="CDD" id="cd00882">
    <property type="entry name" value="Ras_like_GTPase"/>
    <property type="match status" value="1"/>
</dbReference>
<feature type="compositionally biased region" description="Low complexity" evidence="1">
    <location>
        <begin position="1371"/>
        <end position="1382"/>
    </location>
</feature>
<dbReference type="InterPro" id="IPR008936">
    <property type="entry name" value="Rho_GTPase_activation_prot"/>
</dbReference>
<evidence type="ECO:0000259" key="3">
    <source>
        <dbReference type="PROSITE" id="PS51852"/>
    </source>
</evidence>
<feature type="compositionally biased region" description="Basic and acidic residues" evidence="1">
    <location>
        <begin position="1064"/>
        <end position="1073"/>
    </location>
</feature>
<accession>A0A194PVW5</accession>
<feature type="compositionally biased region" description="Basic residues" evidence="1">
    <location>
        <begin position="1276"/>
        <end position="1295"/>
    </location>
</feature>
<dbReference type="InterPro" id="IPR045786">
    <property type="entry name" value="RhoGAP_pG1_pG2"/>
</dbReference>
<dbReference type="InterPro" id="IPR051978">
    <property type="entry name" value="Rho-GAP_domain"/>
</dbReference>
<gene>
    <name evidence="5" type="ORF">RR46_09374</name>
</gene>
<dbReference type="SUPFAM" id="SSF48350">
    <property type="entry name" value="GTPase activation domain, GAP"/>
    <property type="match status" value="1"/>
</dbReference>
<feature type="region of interest" description="Disordered" evidence="1">
    <location>
        <begin position="383"/>
        <end position="403"/>
    </location>
</feature>
<dbReference type="GO" id="GO:0005096">
    <property type="term" value="F:GTPase activator activity"/>
    <property type="evidence" value="ECO:0007669"/>
    <property type="project" value="TreeGrafter"/>
</dbReference>
<feature type="region of interest" description="Disordered" evidence="1">
    <location>
        <begin position="1199"/>
        <end position="1220"/>
    </location>
</feature>
<proteinExistence type="predicted"/>
<sequence>MAKKSENIGGKLMTVSVVGLSGTEKEKGQLGIGKSCLCNRFVRTNADDYNVDHISVLSQSDFSGRVVNNDHFLYWGGVQKENDEQEYRFEVIEQTEFVDDACFQPFKVGKTEPYVKRCVATKIQSAEKLMYVCKNQLGIEKEYEQRLMADGKLTVDGFLCVYDVSLVPGRTWEKQNEITAAILQNIIKLKKPVVLVTSKNDEACEQGVREAERLVQRKEFKGSIPIVETSSHDNVNVDQAFFLLAQMIDKAKARIKVANYAEALRIRRETLDFVTEAFTQLIRIHVQDHKEMWSAASKRLCHFPEWIKFVQQFGNDGTQVVYRRHIRRLKEERSAKKLRKQLAKLPQALSRMNLPTEDLQENDWPMVVRQLRSHRDFPVYFSEGRGRDSASGSGSDLDSPLNTDTTLRLGERVRYQTLGQSQKIPYDILETNEAAAVFKTFLHEAQEEQRNYEWCQQFKRLLEETGYVTPGKQLSEVRVLLMGRECYEALSEEQQQRVYDQHQRQIQRRAKHNLQELLLEHADLFYHFKSISPTGTITQEDIKEITDVLQDDFRYKMLDRMEQDRKLLLFQHLGFVHCPMREHCPAAANCLDATLPVILNTRVGSLTSGSESQCQAGPPAAPWALTTDSNQINVIILGMEGVAGEFGSRLLAGCDAARRVCVRGQPWRVQQRLRLADADDTTDTDNDDFAPNGYFCVYQDQESFEFIRNCAEKTLLSSLEQEDKLPFQGLPLVVMFVQDEGMDKKELARLQEEGQNLADNLHCSYMEASVSELGTEALTADAIQELIRTNREKASYAHLYRDLIVCFDSDIRIMVCMFCDDPYSPERVLGPLLGHRACFLTGDRSIVIETFLGDSKRKVEVIISSFHGASQFREELIHGFILIYSAKRKASLATLNAFSMNIPNLPIQMVAVTDGGGSAASAFFGTDLGHALITEGNATADRLGAHFTTYTSSAENKSAFYTPFFKEVWERKGEIERAFRMEQPHNLPDVAAARPAPPPRHHSHHLNHKMEHKLTNSLDLLIGPDSRADIDSEYSDTLNNSKNRGFLKGFSVYPPPSTPPEPAPPDHRMHADLSPDLNCSEESLSTHESAVACNVADGGGVWQPAGYGHRAFTTGRTRPQPPPQRPRHSQTLKQPGKLDMNNYTMVSDALQHITIGPPHSRDRKFGGGWVGRWVRECGMGTWSLESESVSCVGQTGRGWTQAGAGAQHHHPSGVSSETELDAQYAQIKETNEYMEAPSMTRLRRHRRHEKTPLHQPSFSETDSSGSSEASGGAARIHARRRHNAHHAPRHYKKRSLGNLVAVQSPRVPKLGMFVGPPELPSGYRARTQEDKAAASDSSDGSSDGETRRPRPLPPPPHHEPTHKLLSCEYPSSAQDNSSSSAADSRRRAQPFSKHDRRHKEFSKSKDKKNSSQITNAPSIQNWGPQPPYIIFQGPHGVPLFVEKCVEFIEREGLASEGLYRVPGNRAHVDMLFSKFYEDPNIDLEALDIPVNAVATALKDFFSKKLPPLLDEASMSQLEDIAAMRGCIAGGVELKDRSWRLLALRSLLNTALTPVARATLDYVLHHFARYTTSHTTPHQHPNIYLRQKKSQAKTVVHESMPWEHSNRKRWVADNSKLNSMDSKNLAICWWPTLLPVQFSDMGRFEMTRPYLEDIVQTMIDQHPFLFRGQEAFVMV</sequence>
<dbReference type="PROSITE" id="PS51853">
    <property type="entry name" value="PG2"/>
    <property type="match status" value="1"/>
</dbReference>
<dbReference type="GO" id="GO:0003924">
    <property type="term" value="F:GTPase activity"/>
    <property type="evidence" value="ECO:0007669"/>
    <property type="project" value="InterPro"/>
</dbReference>
<dbReference type="PANTHER" id="PTHR46005">
    <property type="entry name" value="RHO GTPASE-ACTIVATING PROTEIN 190"/>
    <property type="match status" value="1"/>
</dbReference>
<feature type="compositionally biased region" description="Polar residues" evidence="1">
    <location>
        <begin position="1410"/>
        <end position="1421"/>
    </location>
</feature>
<dbReference type="InterPro" id="IPR057284">
    <property type="entry name" value="FF_RHG35_4th"/>
</dbReference>
<dbReference type="InterPro" id="IPR036517">
    <property type="entry name" value="FF_domain_sf"/>
</dbReference>
<dbReference type="InterPro" id="IPR032835">
    <property type="entry name" value="RhoGAP-FF1"/>
</dbReference>
<dbReference type="Pfam" id="PF19518">
    <property type="entry name" value="RhoGAP_pG1_pG2"/>
    <property type="match status" value="1"/>
</dbReference>
<dbReference type="Pfam" id="PF23083">
    <property type="entry name" value="FF_RHG35_4th"/>
    <property type="match status" value="1"/>
</dbReference>
<feature type="compositionally biased region" description="Low complexity" evidence="1">
    <location>
        <begin position="1263"/>
        <end position="1275"/>
    </location>
</feature>
<feature type="compositionally biased region" description="Low complexity" evidence="1">
    <location>
        <begin position="389"/>
        <end position="399"/>
    </location>
</feature>
<dbReference type="PROSITE" id="PS50238">
    <property type="entry name" value="RHOGAP"/>
    <property type="match status" value="1"/>
</dbReference>
<dbReference type="GO" id="GO:0008361">
    <property type="term" value="P:regulation of cell size"/>
    <property type="evidence" value="ECO:0007669"/>
    <property type="project" value="TreeGrafter"/>
</dbReference>
<feature type="domain" description="PG1 pseudoGTPase" evidence="3">
    <location>
        <begin position="626"/>
        <end position="805"/>
    </location>
</feature>
<dbReference type="GO" id="GO:0005829">
    <property type="term" value="C:cytosol"/>
    <property type="evidence" value="ECO:0007669"/>
    <property type="project" value="TreeGrafter"/>
</dbReference>
<reference evidence="5 6" key="1">
    <citation type="journal article" date="2015" name="Nat. Commun.">
        <title>Outbred genome sequencing and CRISPR/Cas9 gene editing in butterflies.</title>
        <authorList>
            <person name="Li X."/>
            <person name="Fan D."/>
            <person name="Zhang W."/>
            <person name="Liu G."/>
            <person name="Zhang L."/>
            <person name="Zhao L."/>
            <person name="Fang X."/>
            <person name="Chen L."/>
            <person name="Dong Y."/>
            <person name="Chen Y."/>
            <person name="Ding Y."/>
            <person name="Zhao R."/>
            <person name="Feng M."/>
            <person name="Zhu Y."/>
            <person name="Feng Y."/>
            <person name="Jiang X."/>
            <person name="Zhu D."/>
            <person name="Xiang H."/>
            <person name="Feng X."/>
            <person name="Li S."/>
            <person name="Wang J."/>
            <person name="Zhang G."/>
            <person name="Kronforst M.R."/>
            <person name="Wang W."/>
        </authorList>
    </citation>
    <scope>NUCLEOTIDE SEQUENCE [LARGE SCALE GENOMIC DNA]</scope>
    <source>
        <strain evidence="5">Ya'a_city_454_Px</strain>
        <tissue evidence="5">Whole body</tissue>
    </source>
</reference>
<dbReference type="Proteomes" id="UP000053268">
    <property type="component" value="Unassembled WGS sequence"/>
</dbReference>
<evidence type="ECO:0000259" key="2">
    <source>
        <dbReference type="PROSITE" id="PS50238"/>
    </source>
</evidence>
<dbReference type="EMBL" id="KQ459590">
    <property type="protein sequence ID" value="KPI97467.1"/>
    <property type="molecule type" value="Genomic_DNA"/>
</dbReference>
<dbReference type="Pfam" id="PF16512">
    <property type="entry name" value="RhoGAP-FF1"/>
    <property type="match status" value="1"/>
</dbReference>
<feature type="region of interest" description="Disordered" evidence="1">
    <location>
        <begin position="1033"/>
        <end position="1080"/>
    </location>
</feature>